<sequence length="522" mass="57345">MTVNGDHAVGQLVEQLTIGFDTLSSEYRILYDRHRELENKLAWAKQQYLDLLKRFTPDIALQDHKVFVQSLEEVERHGQGGPLDWLDALAQSDDGDRRTGAYIIRQAERARDQLKYQRPLQSPLKEADGVKIWNGRTDRASERISKLESLRQAASAAGLERDFTTPGTPGNLGCPFGTPSLRGRSTSGRGGMGTPSRSQSRILPHAMRSKRSSFNDPIRAEICGFEPPQSPEPSVSGSAAPVCPIRFMDDHTPEDIAKYFENHKHELPRSHEVCIKRFQSNAESIRQLDAKYGNLVNMIQGLGEKHQPMLKETPADEDEDAFVETESNSRVANWAKAVSTSAQAGGEASPDPDHPLSEEEERQPHFDRPMKEIRVGESPSRPWGITVPAAYNKPPSVATDGVVTASPVQESPPAPPVPPVAEAKKPGKCPFDHTKLRGGPPGNLKVEDTGPNREPEQKTLQPDVQTIQASQPPPIRGPNIIKPESQSPNSPQMVFTGPVFIGYSMEQAVALLQQTGLGGKTS</sequence>
<feature type="compositionally biased region" description="Pro residues" evidence="1">
    <location>
        <begin position="410"/>
        <end position="419"/>
    </location>
</feature>
<feature type="region of interest" description="Disordered" evidence="1">
    <location>
        <begin position="338"/>
        <end position="369"/>
    </location>
</feature>
<dbReference type="EMBL" id="JAJVDC020000071">
    <property type="protein sequence ID" value="KAL1627602.1"/>
    <property type="molecule type" value="Genomic_DNA"/>
</dbReference>
<dbReference type="Proteomes" id="UP001521116">
    <property type="component" value="Unassembled WGS sequence"/>
</dbReference>
<feature type="region of interest" description="Disordered" evidence="1">
    <location>
        <begin position="398"/>
        <end position="493"/>
    </location>
</feature>
<feature type="compositionally biased region" description="Low complexity" evidence="1">
    <location>
        <begin position="177"/>
        <end position="187"/>
    </location>
</feature>
<evidence type="ECO:0000313" key="3">
    <source>
        <dbReference type="Proteomes" id="UP001521116"/>
    </source>
</evidence>
<feature type="compositionally biased region" description="Basic and acidic residues" evidence="1">
    <location>
        <begin position="422"/>
        <end position="435"/>
    </location>
</feature>
<comment type="caution">
    <text evidence="2">The sequence shown here is derived from an EMBL/GenBank/DDBJ whole genome shotgun (WGS) entry which is preliminary data.</text>
</comment>
<feature type="compositionally biased region" description="Basic and acidic residues" evidence="1">
    <location>
        <begin position="445"/>
        <end position="457"/>
    </location>
</feature>
<evidence type="ECO:0000313" key="2">
    <source>
        <dbReference type="EMBL" id="KAL1627602.1"/>
    </source>
</evidence>
<reference evidence="2 3" key="1">
    <citation type="submission" date="2024-02" db="EMBL/GenBank/DDBJ databases">
        <title>De novo assembly and annotation of 12 fungi associated with fruit tree decline syndrome in Ontario, Canada.</title>
        <authorList>
            <person name="Sulman M."/>
            <person name="Ellouze W."/>
            <person name="Ilyukhin E."/>
        </authorList>
    </citation>
    <scope>NUCLEOTIDE SEQUENCE [LARGE SCALE GENOMIC DNA]</scope>
    <source>
        <strain evidence="2 3">M1-105</strain>
    </source>
</reference>
<name>A0ABR3SR93_9PEZI</name>
<gene>
    <name evidence="2" type="ORF">SLS56_006323</name>
</gene>
<feature type="compositionally biased region" description="Basic and acidic residues" evidence="1">
    <location>
        <begin position="351"/>
        <end position="369"/>
    </location>
</feature>
<feature type="region of interest" description="Disordered" evidence="1">
    <location>
        <begin position="161"/>
        <end position="200"/>
    </location>
</feature>
<proteinExistence type="predicted"/>
<protein>
    <submittedName>
        <fullName evidence="2">Uncharacterized protein</fullName>
    </submittedName>
</protein>
<accession>A0ABR3SR93</accession>
<feature type="compositionally biased region" description="Polar residues" evidence="1">
    <location>
        <begin position="484"/>
        <end position="493"/>
    </location>
</feature>
<feature type="compositionally biased region" description="Polar residues" evidence="1">
    <location>
        <begin position="458"/>
        <end position="470"/>
    </location>
</feature>
<keyword evidence="3" id="KW-1185">Reference proteome</keyword>
<evidence type="ECO:0000256" key="1">
    <source>
        <dbReference type="SAM" id="MobiDB-lite"/>
    </source>
</evidence>
<organism evidence="2 3">
    <name type="scientific">Neofusicoccum ribis</name>
    <dbReference type="NCBI Taxonomy" id="45134"/>
    <lineage>
        <taxon>Eukaryota</taxon>
        <taxon>Fungi</taxon>
        <taxon>Dikarya</taxon>
        <taxon>Ascomycota</taxon>
        <taxon>Pezizomycotina</taxon>
        <taxon>Dothideomycetes</taxon>
        <taxon>Dothideomycetes incertae sedis</taxon>
        <taxon>Botryosphaeriales</taxon>
        <taxon>Botryosphaeriaceae</taxon>
        <taxon>Neofusicoccum</taxon>
    </lineage>
</organism>